<evidence type="ECO:0000313" key="3">
    <source>
        <dbReference type="EMBL" id="KAG0145516.1"/>
    </source>
</evidence>
<evidence type="ECO:0000256" key="1">
    <source>
        <dbReference type="SAM" id="MobiDB-lite"/>
    </source>
</evidence>
<protein>
    <submittedName>
        <fullName evidence="3">Uncharacterized protein</fullName>
    </submittedName>
</protein>
<keyword evidence="4" id="KW-1185">Reference proteome</keyword>
<feature type="region of interest" description="Disordered" evidence="1">
    <location>
        <begin position="208"/>
        <end position="227"/>
    </location>
</feature>
<feature type="compositionally biased region" description="Acidic residues" evidence="1">
    <location>
        <begin position="269"/>
        <end position="281"/>
    </location>
</feature>
<organism evidence="3 4">
    <name type="scientific">Cronartium quercuum f. sp. fusiforme G11</name>
    <dbReference type="NCBI Taxonomy" id="708437"/>
    <lineage>
        <taxon>Eukaryota</taxon>
        <taxon>Fungi</taxon>
        <taxon>Dikarya</taxon>
        <taxon>Basidiomycota</taxon>
        <taxon>Pucciniomycotina</taxon>
        <taxon>Pucciniomycetes</taxon>
        <taxon>Pucciniales</taxon>
        <taxon>Coleosporiaceae</taxon>
        <taxon>Cronartium</taxon>
    </lineage>
</organism>
<dbReference type="Proteomes" id="UP000886653">
    <property type="component" value="Unassembled WGS sequence"/>
</dbReference>
<evidence type="ECO:0000313" key="4">
    <source>
        <dbReference type="Proteomes" id="UP000886653"/>
    </source>
</evidence>
<gene>
    <name evidence="3" type="ORF">CROQUDRAFT_658583</name>
</gene>
<proteinExistence type="predicted"/>
<feature type="region of interest" description="Disordered" evidence="1">
    <location>
        <begin position="52"/>
        <end position="71"/>
    </location>
</feature>
<reference evidence="3" key="1">
    <citation type="submission" date="2013-11" db="EMBL/GenBank/DDBJ databases">
        <title>Genome sequence of the fusiform rust pathogen reveals effectors for host alternation and coevolution with pine.</title>
        <authorList>
            <consortium name="DOE Joint Genome Institute"/>
            <person name="Smith K."/>
            <person name="Pendleton A."/>
            <person name="Kubisiak T."/>
            <person name="Anderson C."/>
            <person name="Salamov A."/>
            <person name="Aerts A."/>
            <person name="Riley R."/>
            <person name="Clum A."/>
            <person name="Lindquist E."/>
            <person name="Ence D."/>
            <person name="Campbell M."/>
            <person name="Kronenberg Z."/>
            <person name="Feau N."/>
            <person name="Dhillon B."/>
            <person name="Hamelin R."/>
            <person name="Burleigh J."/>
            <person name="Smith J."/>
            <person name="Yandell M."/>
            <person name="Nelson C."/>
            <person name="Grigoriev I."/>
            <person name="Davis J."/>
        </authorList>
    </citation>
    <scope>NUCLEOTIDE SEQUENCE</scope>
    <source>
        <strain evidence="3">G11</strain>
    </source>
</reference>
<keyword evidence="2" id="KW-0812">Transmembrane</keyword>
<dbReference type="EMBL" id="MU167275">
    <property type="protein sequence ID" value="KAG0145516.1"/>
    <property type="molecule type" value="Genomic_DNA"/>
</dbReference>
<feature type="compositionally biased region" description="Polar residues" evidence="1">
    <location>
        <begin position="53"/>
        <end position="71"/>
    </location>
</feature>
<dbReference type="AlphaFoldDB" id="A0A9P6NL37"/>
<sequence>MSITNQNPVPNPDHQLVLALIGLVGLLFFILSSLIILFLRHQTIRQEIRRLCRSSSSSTNPNADQSNSSPIITLPSYPSPVLEQLLSPSSRTHINLKQSHRPGTGTTTLRPSTANTFKSKISTIDLKQQLSPEINPIIREQNQISPIDRSITCVEWYSEQIETRPRITSSGSGKIYDILPCPADPLIITNRPCSLNRLSTVLPHSPTRFSISTSLEPQPDLEEETKHSKLDQTLFDSDRIDVRILNLNTLTIEEPKDDDDDDLKKVEKEEDVDDGISLESDEFYHRRRRNKNNSRPDTANTIVPGT</sequence>
<feature type="compositionally biased region" description="Polar residues" evidence="1">
    <location>
        <begin position="293"/>
        <end position="306"/>
    </location>
</feature>
<comment type="caution">
    <text evidence="3">The sequence shown here is derived from an EMBL/GenBank/DDBJ whole genome shotgun (WGS) entry which is preliminary data.</text>
</comment>
<name>A0A9P6NL37_9BASI</name>
<accession>A0A9P6NL37</accession>
<feature type="region of interest" description="Disordered" evidence="1">
    <location>
        <begin position="254"/>
        <end position="306"/>
    </location>
</feature>
<keyword evidence="2" id="KW-0472">Membrane</keyword>
<keyword evidence="2" id="KW-1133">Transmembrane helix</keyword>
<feature type="transmembrane region" description="Helical" evidence="2">
    <location>
        <begin position="16"/>
        <end position="39"/>
    </location>
</feature>
<evidence type="ECO:0000256" key="2">
    <source>
        <dbReference type="SAM" id="Phobius"/>
    </source>
</evidence>